<organism evidence="2 3">
    <name type="scientific">Dendryphion nanum</name>
    <dbReference type="NCBI Taxonomy" id="256645"/>
    <lineage>
        <taxon>Eukaryota</taxon>
        <taxon>Fungi</taxon>
        <taxon>Dikarya</taxon>
        <taxon>Ascomycota</taxon>
        <taxon>Pezizomycotina</taxon>
        <taxon>Dothideomycetes</taxon>
        <taxon>Pleosporomycetidae</taxon>
        <taxon>Pleosporales</taxon>
        <taxon>Torulaceae</taxon>
        <taxon>Dendryphion</taxon>
    </lineage>
</organism>
<keyword evidence="1" id="KW-0812">Transmembrane</keyword>
<keyword evidence="1" id="KW-1133">Transmembrane helix</keyword>
<evidence type="ECO:0000256" key="1">
    <source>
        <dbReference type="SAM" id="Phobius"/>
    </source>
</evidence>
<accession>A0A9P9IWK6</accession>
<dbReference type="Proteomes" id="UP000700596">
    <property type="component" value="Unassembled WGS sequence"/>
</dbReference>
<evidence type="ECO:0000313" key="2">
    <source>
        <dbReference type="EMBL" id="KAH7134911.1"/>
    </source>
</evidence>
<evidence type="ECO:0000313" key="3">
    <source>
        <dbReference type="Proteomes" id="UP000700596"/>
    </source>
</evidence>
<sequence length="152" mass="17233">MILASLIVIHFRSSSSHTMSKHWAQRPKGRSFDPSTYRHDAIRKLEATVQLFLAANIVVAVIAIIAGHLNEPRTPQQGPAASCMPPISHQEMFVCPDIIPSPPHTTYLDAQIYVWCPRTTIGYQIEGIQKRHVKVNLARYTCFIPLLWVSRY</sequence>
<name>A0A9P9IWK6_9PLEO</name>
<comment type="caution">
    <text evidence="2">The sequence shown here is derived from an EMBL/GenBank/DDBJ whole genome shotgun (WGS) entry which is preliminary data.</text>
</comment>
<dbReference type="AlphaFoldDB" id="A0A9P9IWK6"/>
<proteinExistence type="predicted"/>
<gene>
    <name evidence="2" type="ORF">B0J11DRAFT_148123</name>
</gene>
<reference evidence="2" key="1">
    <citation type="journal article" date="2021" name="Nat. Commun.">
        <title>Genetic determinants of endophytism in the Arabidopsis root mycobiome.</title>
        <authorList>
            <person name="Mesny F."/>
            <person name="Miyauchi S."/>
            <person name="Thiergart T."/>
            <person name="Pickel B."/>
            <person name="Atanasova L."/>
            <person name="Karlsson M."/>
            <person name="Huettel B."/>
            <person name="Barry K.W."/>
            <person name="Haridas S."/>
            <person name="Chen C."/>
            <person name="Bauer D."/>
            <person name="Andreopoulos W."/>
            <person name="Pangilinan J."/>
            <person name="LaButti K."/>
            <person name="Riley R."/>
            <person name="Lipzen A."/>
            <person name="Clum A."/>
            <person name="Drula E."/>
            <person name="Henrissat B."/>
            <person name="Kohler A."/>
            <person name="Grigoriev I.V."/>
            <person name="Martin F.M."/>
            <person name="Hacquard S."/>
        </authorList>
    </citation>
    <scope>NUCLEOTIDE SEQUENCE</scope>
    <source>
        <strain evidence="2">MPI-CAGE-CH-0243</strain>
    </source>
</reference>
<keyword evidence="3" id="KW-1185">Reference proteome</keyword>
<protein>
    <submittedName>
        <fullName evidence="2">Uncharacterized protein</fullName>
    </submittedName>
</protein>
<feature type="transmembrane region" description="Helical" evidence="1">
    <location>
        <begin position="47"/>
        <end position="69"/>
    </location>
</feature>
<dbReference type="EMBL" id="JAGMWT010000002">
    <property type="protein sequence ID" value="KAH7134911.1"/>
    <property type="molecule type" value="Genomic_DNA"/>
</dbReference>
<keyword evidence="1" id="KW-0472">Membrane</keyword>